<evidence type="ECO:0000313" key="2">
    <source>
        <dbReference type="Proteomes" id="UP000789920"/>
    </source>
</evidence>
<accession>A0ACA9PLH6</accession>
<comment type="caution">
    <text evidence="1">The sequence shown here is derived from an EMBL/GenBank/DDBJ whole genome shotgun (WGS) entry which is preliminary data.</text>
</comment>
<name>A0ACA9PLH6_9GLOM</name>
<dbReference type="EMBL" id="CAJVQC010021697">
    <property type="protein sequence ID" value="CAG8714650.1"/>
    <property type="molecule type" value="Genomic_DNA"/>
</dbReference>
<organism evidence="1 2">
    <name type="scientific">Racocetra persica</name>
    <dbReference type="NCBI Taxonomy" id="160502"/>
    <lineage>
        <taxon>Eukaryota</taxon>
        <taxon>Fungi</taxon>
        <taxon>Fungi incertae sedis</taxon>
        <taxon>Mucoromycota</taxon>
        <taxon>Glomeromycotina</taxon>
        <taxon>Glomeromycetes</taxon>
        <taxon>Diversisporales</taxon>
        <taxon>Gigasporaceae</taxon>
        <taxon>Racocetra</taxon>
    </lineage>
</organism>
<feature type="non-terminal residue" evidence="1">
    <location>
        <position position="1"/>
    </location>
</feature>
<keyword evidence="2" id="KW-1185">Reference proteome</keyword>
<feature type="non-terminal residue" evidence="1">
    <location>
        <position position="866"/>
    </location>
</feature>
<sequence length="866" mass="100143">ILNEPSTPWEKSQIFEAVTRGAGFEAIFEDPRAPTNFKTAVAKCLAQTALIMNNEISSFFRWIFERLQASDSSSKEKEKERKLWLLTSLREVFVRNQLASSSQTVSNSGPFQQFIPNVLHDLESLLDSMDSSDCFPGILEVLEKIAERYPTEFGERFQDIIDLLVGWYIDVSVSDTLHSLISDTFKRLRSFWSKNLNFAYELLSHFLADMEVLSGVTVSQEGPQIDDRTKSEGETMPTIADAVGSILHQTSSVDVNNAIDTENAHPFDQLRAWIIKFIFVIAELYMDTGWFEKGSQIILTMSSTRKTSFVQHQVQSAKFLLLQVQNGLQKESIDFVVDDWFDCFLQILSQWTPHIHPDVIIILADPNSSLMKLRLYHPYFARLHSDILDMFRILLKNQDHNSISSEDKIFLIRQITIEISQMISFILSLNNPKIDMQSPLKHNVMINTIYEEHTSDLFPEGLQSLFNVTNLPTSTHILNDRIATFVIVFDIELIIQLAPVLGHAREIFWIFYFILNKLRECGYFDGILMCSLMNALRHACKSHNNLSPKLSSKRYFIPEVEEKHQPESAFHTMIFLINALLQNQLELSFNVFTLIIEWVRDVLEFCNTHEFTSTDTKDHIRQELECIICTLIAVSRSVKNNNIRIQIPKVIHDYFDVFGSLNISQKSFSKIIQRINDVDLRVQSGYSKLIYRINPFFATFLHDDLEDQLVMKFKANVCMAPNLGNFRSPHFQIVMNHLGMKELLTGQDEIDNVAYDPSEKGQWRLRLFLSCQSNDLFNIQDVIEDYNLKYVYSQDEIVYAVVNSNDLLTFWTLWEVARYCVLSRLRTPFGGPKQTFDAFEKRLNELLADDLLISIKNELDDDNLHY</sequence>
<gene>
    <name evidence="1" type="ORF">RPERSI_LOCUS10794</name>
</gene>
<proteinExistence type="predicted"/>
<protein>
    <submittedName>
        <fullName evidence="1">310_t:CDS:1</fullName>
    </submittedName>
</protein>
<reference evidence="1" key="1">
    <citation type="submission" date="2021-06" db="EMBL/GenBank/DDBJ databases">
        <authorList>
            <person name="Kallberg Y."/>
            <person name="Tangrot J."/>
            <person name="Rosling A."/>
        </authorList>
    </citation>
    <scope>NUCLEOTIDE SEQUENCE</scope>
    <source>
        <strain evidence="1">MA461A</strain>
    </source>
</reference>
<dbReference type="Proteomes" id="UP000789920">
    <property type="component" value="Unassembled WGS sequence"/>
</dbReference>
<evidence type="ECO:0000313" key="1">
    <source>
        <dbReference type="EMBL" id="CAG8714650.1"/>
    </source>
</evidence>